<dbReference type="GO" id="GO:0140359">
    <property type="term" value="F:ABC-type transporter activity"/>
    <property type="evidence" value="ECO:0007669"/>
    <property type="project" value="InterPro"/>
</dbReference>
<dbReference type="InterPro" id="IPR026082">
    <property type="entry name" value="ABCA"/>
</dbReference>
<keyword evidence="6" id="KW-0547">Nucleotide-binding</keyword>
<keyword evidence="6" id="KW-0067">ATP-binding</keyword>
<evidence type="ECO:0000256" key="3">
    <source>
        <dbReference type="SAM" id="Phobius"/>
    </source>
</evidence>
<evidence type="ECO:0000256" key="2">
    <source>
        <dbReference type="ARBA" id="ARBA00022737"/>
    </source>
</evidence>
<gene>
    <name evidence="6" type="primary">ABCA2_4</name>
    <name evidence="7" type="synonym">ABCA2_3</name>
    <name evidence="5" type="synonym">ABCA2_5</name>
    <name evidence="5" type="ORF">CM83_58443</name>
    <name evidence="6" type="ORF">CM83_58444</name>
    <name evidence="7" type="ORF">CM83_58445</name>
</gene>
<feature type="transmembrane region" description="Helical" evidence="3">
    <location>
        <begin position="20"/>
        <end position="47"/>
    </location>
</feature>
<dbReference type="AlphaFoldDB" id="A0A0A9WRL7"/>
<organism evidence="6">
    <name type="scientific">Lygus hesperus</name>
    <name type="common">Western plant bug</name>
    <dbReference type="NCBI Taxonomy" id="30085"/>
    <lineage>
        <taxon>Eukaryota</taxon>
        <taxon>Metazoa</taxon>
        <taxon>Ecdysozoa</taxon>
        <taxon>Arthropoda</taxon>
        <taxon>Hexapoda</taxon>
        <taxon>Insecta</taxon>
        <taxon>Pterygota</taxon>
        <taxon>Neoptera</taxon>
        <taxon>Paraneoptera</taxon>
        <taxon>Hemiptera</taxon>
        <taxon>Heteroptera</taxon>
        <taxon>Panheteroptera</taxon>
        <taxon>Cimicomorpha</taxon>
        <taxon>Miridae</taxon>
        <taxon>Mirini</taxon>
        <taxon>Lygus</taxon>
    </lineage>
</organism>
<sequence>ERTKDCLKILYSSGSTAYIYWFAAFLAGATTITVITAMILFRVAFIIPSTELLTDFDTYWNLLLLFLYGLTFINYNNFFAVLINKKSNLVAACIFFACIPLYPTFLGLLFFLPRLTSRTGWKYLEKLLKNYLYNPLMAPLPPKLVGKYYCGVCQDEWLSPEAHQVSYPESNFKLYGTVMLLLQTLFYFLLVVIIMNERNCLCRFFMRCCERCKTLCSSNAQEQCEVDAEWKLFGEALSRKLAYALVIDCPVGEQLKNGLWSRRTIRLKRGTCLGVLRRGDSNISKFMKSIMKMPCTKFGKYLFENAVSNTKGYCPRKCKLHDEMTARQQLSFFARFRGVSSSKVNNLVNLWLKIMDLADMADRCSREYDVSSRQKFGVALALIGSPFLAVLEDPTAGVDVRSRNTILAVIKHCSEVKNQCIIIVTEDYNDFDDICDQVVILHENIIEFNDDLNTLKYSLCQDHVLRIKLSPSSSKHDIEDVRRSLSLAFPELKIISERGVWQHFMLPPSQSNLSSITYQANKLKVNHPILQELFVISSSVDSVLERLDKKPDVINNSKLKTITLVITSLLFIMYYIYCYHDMYQY</sequence>
<dbReference type="SUPFAM" id="SSF52540">
    <property type="entry name" value="P-loop containing nucleoside triphosphate hydrolases"/>
    <property type="match status" value="1"/>
</dbReference>
<keyword evidence="1" id="KW-0813">Transport</keyword>
<evidence type="ECO:0000313" key="5">
    <source>
        <dbReference type="EMBL" id="JAG09092.1"/>
    </source>
</evidence>
<dbReference type="GO" id="GO:0016887">
    <property type="term" value="F:ATP hydrolysis activity"/>
    <property type="evidence" value="ECO:0007669"/>
    <property type="project" value="InterPro"/>
</dbReference>
<dbReference type="EMBL" id="GBHO01034512">
    <property type="protein sequence ID" value="JAG09092.1"/>
    <property type="molecule type" value="Transcribed_RNA"/>
</dbReference>
<dbReference type="InterPro" id="IPR027417">
    <property type="entry name" value="P-loop_NTPase"/>
</dbReference>
<evidence type="ECO:0000256" key="1">
    <source>
        <dbReference type="ARBA" id="ARBA00022448"/>
    </source>
</evidence>
<accession>A0A0A9WRL7</accession>
<dbReference type="GO" id="GO:0016020">
    <property type="term" value="C:membrane"/>
    <property type="evidence" value="ECO:0007669"/>
    <property type="project" value="InterPro"/>
</dbReference>
<feature type="transmembrane region" description="Helical" evidence="3">
    <location>
        <begin position="174"/>
        <end position="196"/>
    </location>
</feature>
<feature type="transmembrane region" description="Helical" evidence="3">
    <location>
        <begin position="89"/>
        <end position="112"/>
    </location>
</feature>
<dbReference type="GO" id="GO:0005524">
    <property type="term" value="F:ATP binding"/>
    <property type="evidence" value="ECO:0007669"/>
    <property type="project" value="UniProtKB-KW"/>
</dbReference>
<reference evidence="6" key="1">
    <citation type="journal article" date="2014" name="PLoS ONE">
        <title>Transcriptome-Based Identification of ABC Transporters in the Western Tarnished Plant Bug Lygus hesperus.</title>
        <authorList>
            <person name="Hull J.J."/>
            <person name="Chaney K."/>
            <person name="Geib S.M."/>
            <person name="Fabrick J.A."/>
            <person name="Brent C.S."/>
            <person name="Walsh D."/>
            <person name="Lavine L.C."/>
        </authorList>
    </citation>
    <scope>NUCLEOTIDE SEQUENCE</scope>
</reference>
<dbReference type="EMBL" id="GBHO01034511">
    <property type="protein sequence ID" value="JAG09093.1"/>
    <property type="molecule type" value="Transcribed_RNA"/>
</dbReference>
<feature type="non-terminal residue" evidence="6">
    <location>
        <position position="1"/>
    </location>
</feature>
<keyword evidence="3" id="KW-0472">Membrane</keyword>
<feature type="domain" description="ABC transporter" evidence="4">
    <location>
        <begin position="241"/>
        <end position="468"/>
    </location>
</feature>
<feature type="transmembrane region" description="Helical" evidence="3">
    <location>
        <begin position="59"/>
        <end position="82"/>
    </location>
</feature>
<dbReference type="GO" id="GO:0005319">
    <property type="term" value="F:lipid transporter activity"/>
    <property type="evidence" value="ECO:0007669"/>
    <property type="project" value="TreeGrafter"/>
</dbReference>
<protein>
    <submittedName>
        <fullName evidence="6">ATP-binding cassette sub-family A member 2</fullName>
    </submittedName>
</protein>
<evidence type="ECO:0000313" key="6">
    <source>
        <dbReference type="EMBL" id="JAG09093.1"/>
    </source>
</evidence>
<dbReference type="PANTHER" id="PTHR19229">
    <property type="entry name" value="ATP-BINDING CASSETTE TRANSPORTER SUBFAMILY A ABCA"/>
    <property type="match status" value="1"/>
</dbReference>
<name>A0A0A9WRL7_LYGHE</name>
<dbReference type="InterPro" id="IPR003439">
    <property type="entry name" value="ABC_transporter-like_ATP-bd"/>
</dbReference>
<keyword evidence="2" id="KW-0677">Repeat</keyword>
<dbReference type="PROSITE" id="PS50893">
    <property type="entry name" value="ABC_TRANSPORTER_2"/>
    <property type="match status" value="1"/>
</dbReference>
<keyword evidence="3" id="KW-0812">Transmembrane</keyword>
<evidence type="ECO:0000259" key="4">
    <source>
        <dbReference type="PROSITE" id="PS50893"/>
    </source>
</evidence>
<feature type="transmembrane region" description="Helical" evidence="3">
    <location>
        <begin position="559"/>
        <end position="577"/>
    </location>
</feature>
<keyword evidence="3" id="KW-1133">Transmembrane helix</keyword>
<dbReference type="PANTHER" id="PTHR19229:SF36">
    <property type="entry name" value="ATP-BINDING CASSETTE SUB-FAMILY A MEMBER 2"/>
    <property type="match status" value="1"/>
</dbReference>
<dbReference type="Gene3D" id="3.40.50.300">
    <property type="entry name" value="P-loop containing nucleotide triphosphate hydrolases"/>
    <property type="match status" value="1"/>
</dbReference>
<proteinExistence type="predicted"/>
<evidence type="ECO:0000313" key="7">
    <source>
        <dbReference type="EMBL" id="JAG09094.1"/>
    </source>
</evidence>
<dbReference type="EMBL" id="GBHO01034510">
    <property type="protein sequence ID" value="JAG09094.1"/>
    <property type="molecule type" value="Transcribed_RNA"/>
</dbReference>
<reference evidence="6" key="2">
    <citation type="submission" date="2014-07" db="EMBL/GenBank/DDBJ databases">
        <authorList>
            <person name="Hull J."/>
        </authorList>
    </citation>
    <scope>NUCLEOTIDE SEQUENCE</scope>
</reference>